<feature type="compositionally biased region" description="Polar residues" evidence="1">
    <location>
        <begin position="299"/>
        <end position="311"/>
    </location>
</feature>
<feature type="region of interest" description="Disordered" evidence="1">
    <location>
        <begin position="205"/>
        <end position="313"/>
    </location>
</feature>
<proteinExistence type="predicted"/>
<feature type="compositionally biased region" description="Basic and acidic residues" evidence="1">
    <location>
        <begin position="369"/>
        <end position="424"/>
    </location>
</feature>
<evidence type="ECO:0000313" key="2">
    <source>
        <dbReference type="EMBL" id="KAF2483241.1"/>
    </source>
</evidence>
<accession>A0A6A6PU79</accession>
<feature type="compositionally biased region" description="Polar residues" evidence="1">
    <location>
        <begin position="225"/>
        <end position="236"/>
    </location>
</feature>
<keyword evidence="3" id="KW-1185">Reference proteome</keyword>
<dbReference type="AlphaFoldDB" id="A0A6A6PU79"/>
<feature type="compositionally biased region" description="Polar residues" evidence="1">
    <location>
        <begin position="248"/>
        <end position="258"/>
    </location>
</feature>
<dbReference type="GeneID" id="54478115"/>
<feature type="compositionally biased region" description="Low complexity" evidence="1">
    <location>
        <begin position="83"/>
        <end position="104"/>
    </location>
</feature>
<dbReference type="EMBL" id="MU001635">
    <property type="protein sequence ID" value="KAF2483241.1"/>
    <property type="molecule type" value="Genomic_DNA"/>
</dbReference>
<sequence length="514" mass="56034">MAVGGVVTQTAPSHQQFPGSRSDSFSTLPYSSTAVASSPRKLPVFTSIKHSASHDDRRGLLASSSKSSRQSALRSTLRDIDTKTTPMTATTTTTSTSTASLPPAKRTDAQHARLHKRGSSTTSLPISPALPTGPHSTFTTPFATYEEPFPDLLPAPPSASTPKIKPYLRKMTSGSREDVDQGRLDLSKSVSESAAMAGLGITEFAPRTEALPSGRRSTHTRTTSVNSQMSTGSGSFRPTLPFVHPMRQTPNRAYTPQTDASSMDDEERRESSDVVPEEEPHPAPPPLRRRSTSLSSTTQVVAPTPLSQTHTAADLRSISKLTSTVSQTNLSLKSAGRSRAGTNRSLDVSNTPSSRTSLDKSFSLISTSRRSDPNDPQTREDRIRAARRKFEEKEADKDRKLEARQQSEVAKQSKKEERSRRKSEASSLVADQPQRQPRISKARSHADGLRTLKSDEGRITALPAPSVQEEAKSETHRRPSAAGAKSGREEKMDRSGWARFSTWFNTRLCGMKRS</sequence>
<protein>
    <submittedName>
        <fullName evidence="2">Uncharacterized protein</fullName>
    </submittedName>
</protein>
<gene>
    <name evidence="2" type="ORF">BDY17DRAFT_323994</name>
</gene>
<reference evidence="2" key="1">
    <citation type="journal article" date="2020" name="Stud. Mycol.">
        <title>101 Dothideomycetes genomes: a test case for predicting lifestyles and emergence of pathogens.</title>
        <authorList>
            <person name="Haridas S."/>
            <person name="Albert R."/>
            <person name="Binder M."/>
            <person name="Bloem J."/>
            <person name="Labutti K."/>
            <person name="Salamov A."/>
            <person name="Andreopoulos B."/>
            <person name="Baker S."/>
            <person name="Barry K."/>
            <person name="Bills G."/>
            <person name="Bluhm B."/>
            <person name="Cannon C."/>
            <person name="Castanera R."/>
            <person name="Culley D."/>
            <person name="Daum C."/>
            <person name="Ezra D."/>
            <person name="Gonzalez J."/>
            <person name="Henrissat B."/>
            <person name="Kuo A."/>
            <person name="Liang C."/>
            <person name="Lipzen A."/>
            <person name="Lutzoni F."/>
            <person name="Magnuson J."/>
            <person name="Mondo S."/>
            <person name="Nolan M."/>
            <person name="Ohm R."/>
            <person name="Pangilinan J."/>
            <person name="Park H.-J."/>
            <person name="Ramirez L."/>
            <person name="Alfaro M."/>
            <person name="Sun H."/>
            <person name="Tritt A."/>
            <person name="Yoshinaga Y."/>
            <person name="Zwiers L.-H."/>
            <person name="Turgeon B."/>
            <person name="Goodwin S."/>
            <person name="Spatafora J."/>
            <person name="Crous P."/>
            <person name="Grigoriev I."/>
        </authorList>
    </citation>
    <scope>NUCLEOTIDE SEQUENCE</scope>
    <source>
        <strain evidence="2">CBS 113389</strain>
    </source>
</reference>
<dbReference type="RefSeq" id="XP_033589811.1">
    <property type="nucleotide sequence ID" value="XM_033737113.1"/>
</dbReference>
<evidence type="ECO:0000256" key="1">
    <source>
        <dbReference type="SAM" id="MobiDB-lite"/>
    </source>
</evidence>
<evidence type="ECO:0000313" key="3">
    <source>
        <dbReference type="Proteomes" id="UP000799767"/>
    </source>
</evidence>
<feature type="compositionally biased region" description="Low complexity" evidence="1">
    <location>
        <begin position="60"/>
        <end position="75"/>
    </location>
</feature>
<dbReference type="Proteomes" id="UP000799767">
    <property type="component" value="Unassembled WGS sequence"/>
</dbReference>
<feature type="region of interest" description="Disordered" evidence="1">
    <location>
        <begin position="327"/>
        <end position="494"/>
    </location>
</feature>
<feature type="region of interest" description="Disordered" evidence="1">
    <location>
        <begin position="1"/>
        <end position="133"/>
    </location>
</feature>
<name>A0A6A6PU79_9PEZI</name>
<dbReference type="OrthoDB" id="5377213at2759"/>
<feature type="compositionally biased region" description="Basic and acidic residues" evidence="1">
    <location>
        <begin position="444"/>
        <end position="458"/>
    </location>
</feature>
<organism evidence="2 3">
    <name type="scientific">Neohortaea acidophila</name>
    <dbReference type="NCBI Taxonomy" id="245834"/>
    <lineage>
        <taxon>Eukaryota</taxon>
        <taxon>Fungi</taxon>
        <taxon>Dikarya</taxon>
        <taxon>Ascomycota</taxon>
        <taxon>Pezizomycotina</taxon>
        <taxon>Dothideomycetes</taxon>
        <taxon>Dothideomycetidae</taxon>
        <taxon>Mycosphaerellales</taxon>
        <taxon>Teratosphaeriaceae</taxon>
        <taxon>Neohortaea</taxon>
    </lineage>
</organism>
<feature type="compositionally biased region" description="Polar residues" evidence="1">
    <location>
        <begin position="340"/>
        <end position="368"/>
    </location>
</feature>
<feature type="compositionally biased region" description="Polar residues" evidence="1">
    <location>
        <begin position="7"/>
        <end position="36"/>
    </location>
</feature>